<protein>
    <submittedName>
        <fullName evidence="1">Uncharacterized protein</fullName>
    </submittedName>
</protein>
<reference evidence="1 2" key="1">
    <citation type="submission" date="2020-08" db="EMBL/GenBank/DDBJ databases">
        <title>A Genomic Blueprint of the Chicken Gut Microbiome.</title>
        <authorList>
            <person name="Gilroy R."/>
            <person name="Ravi A."/>
            <person name="Getino M."/>
            <person name="Pursley I."/>
            <person name="Horton D.L."/>
            <person name="Alikhan N.-F."/>
            <person name="Baker D."/>
            <person name="Gharbi K."/>
            <person name="Hall N."/>
            <person name="Watson M."/>
            <person name="Adriaenssens E.M."/>
            <person name="Foster-Nyarko E."/>
            <person name="Jarju S."/>
            <person name="Secka A."/>
            <person name="Antonio M."/>
            <person name="Oren A."/>
            <person name="Chaudhuri R."/>
            <person name="La Ragione R.M."/>
            <person name="Hildebrand F."/>
            <person name="Pallen M.J."/>
        </authorList>
    </citation>
    <scope>NUCLEOTIDE SEQUENCE [LARGE SCALE GENOMIC DNA]</scope>
    <source>
        <strain evidence="1 2">Sa2BVA9</strain>
    </source>
</reference>
<sequence length="211" mass="25600">MATVGLLGMIHDEELRQKYHCTLPLYKETILEFAPDLICGEVHPLSWKRYLEDNTDKGYWGEPASEYWDLIFPLCEEKQIEFVPIDWFELDVWNNFGPFVDFPEDQKNVYELMEKDWSTEQLQTSLYGEIPFNSKEFDVITKQKYEWLKGLNERSYQLRWHIRNQIMVERVRNTYEKYPNKRILCTVGADHNYFFEEELKKDPIEFIYPIR</sequence>
<comment type="caution">
    <text evidence="1">The sequence shown here is derived from an EMBL/GenBank/DDBJ whole genome shotgun (WGS) entry which is preliminary data.</text>
</comment>
<evidence type="ECO:0000313" key="1">
    <source>
        <dbReference type="EMBL" id="MBD7966722.1"/>
    </source>
</evidence>
<keyword evidence="2" id="KW-1185">Reference proteome</keyword>
<dbReference type="RefSeq" id="WP_191797516.1">
    <property type="nucleotide sequence ID" value="NZ_JACSQL010000001.1"/>
</dbReference>
<gene>
    <name evidence="1" type="ORF">H9647_01460</name>
</gene>
<dbReference type="EMBL" id="JACSQL010000001">
    <property type="protein sequence ID" value="MBD7966722.1"/>
    <property type="molecule type" value="Genomic_DNA"/>
</dbReference>
<proteinExistence type="predicted"/>
<evidence type="ECO:0000313" key="2">
    <source>
        <dbReference type="Proteomes" id="UP000608071"/>
    </source>
</evidence>
<dbReference type="Proteomes" id="UP000608071">
    <property type="component" value="Unassembled WGS sequence"/>
</dbReference>
<organism evidence="1 2">
    <name type="scientific">Paenibacillus gallinarum</name>
    <dbReference type="NCBI Taxonomy" id="2762232"/>
    <lineage>
        <taxon>Bacteria</taxon>
        <taxon>Bacillati</taxon>
        <taxon>Bacillota</taxon>
        <taxon>Bacilli</taxon>
        <taxon>Bacillales</taxon>
        <taxon>Paenibacillaceae</taxon>
        <taxon>Paenibacillus</taxon>
    </lineage>
</organism>
<accession>A0ABR8ST98</accession>
<name>A0ABR8ST98_9BACL</name>